<accession>A0AA35XYL3</accession>
<dbReference type="Proteomes" id="UP001177003">
    <property type="component" value="Chromosome 0"/>
</dbReference>
<dbReference type="PANTHER" id="PTHR11524:SF47">
    <property type="entry name" value="RIBOSOMAL PROTEIN L7_L30"/>
    <property type="match status" value="1"/>
</dbReference>
<proteinExistence type="predicted"/>
<dbReference type="Pfam" id="PF08079">
    <property type="entry name" value="Ribosomal_L30_N"/>
    <property type="match status" value="1"/>
</dbReference>
<organism evidence="2 3">
    <name type="scientific">Lactuca saligna</name>
    <name type="common">Willowleaf lettuce</name>
    <dbReference type="NCBI Taxonomy" id="75948"/>
    <lineage>
        <taxon>Eukaryota</taxon>
        <taxon>Viridiplantae</taxon>
        <taxon>Streptophyta</taxon>
        <taxon>Embryophyta</taxon>
        <taxon>Tracheophyta</taxon>
        <taxon>Spermatophyta</taxon>
        <taxon>Magnoliopsida</taxon>
        <taxon>eudicotyledons</taxon>
        <taxon>Gunneridae</taxon>
        <taxon>Pentapetalae</taxon>
        <taxon>asterids</taxon>
        <taxon>campanulids</taxon>
        <taxon>Asterales</taxon>
        <taxon>Asteraceae</taxon>
        <taxon>Cichorioideae</taxon>
        <taxon>Cichorieae</taxon>
        <taxon>Lactucinae</taxon>
        <taxon>Lactuca</taxon>
    </lineage>
</organism>
<evidence type="ECO:0000313" key="2">
    <source>
        <dbReference type="EMBL" id="CAI9259934.1"/>
    </source>
</evidence>
<evidence type="ECO:0000259" key="1">
    <source>
        <dbReference type="Pfam" id="PF08079"/>
    </source>
</evidence>
<dbReference type="GO" id="GO:0000463">
    <property type="term" value="P:maturation of LSU-rRNA from tricistronic rRNA transcript (SSU-rRNA, 5.8S rRNA, LSU-rRNA)"/>
    <property type="evidence" value="ECO:0007669"/>
    <property type="project" value="TreeGrafter"/>
</dbReference>
<dbReference type="GO" id="GO:0003735">
    <property type="term" value="F:structural constituent of ribosome"/>
    <property type="evidence" value="ECO:0007669"/>
    <property type="project" value="TreeGrafter"/>
</dbReference>
<gene>
    <name evidence="2" type="ORF">LSALG_LOCUS794</name>
</gene>
<keyword evidence="3" id="KW-1185">Reference proteome</keyword>
<name>A0AA35XYL3_LACSI</name>
<dbReference type="GO" id="GO:0022625">
    <property type="term" value="C:cytosolic large ribosomal subunit"/>
    <property type="evidence" value="ECO:0007669"/>
    <property type="project" value="TreeGrafter"/>
</dbReference>
<dbReference type="EMBL" id="OX465086">
    <property type="protein sequence ID" value="CAI9259934.1"/>
    <property type="molecule type" value="Genomic_DNA"/>
</dbReference>
<dbReference type="AlphaFoldDB" id="A0AA35XYL3"/>
<protein>
    <recommendedName>
        <fullName evidence="1">Large ribosomal subunit protein uL30 N-terminal eukaryotes domain-containing protein</fullName>
    </recommendedName>
</protein>
<reference evidence="2" key="1">
    <citation type="submission" date="2023-04" db="EMBL/GenBank/DDBJ databases">
        <authorList>
            <person name="Vijverberg K."/>
            <person name="Xiong W."/>
            <person name="Schranz E."/>
        </authorList>
    </citation>
    <scope>NUCLEOTIDE SEQUENCE</scope>
</reference>
<evidence type="ECO:0000313" key="3">
    <source>
        <dbReference type="Proteomes" id="UP001177003"/>
    </source>
</evidence>
<dbReference type="InterPro" id="IPR012988">
    <property type="entry name" value="Ribosomal_uL30_N_euk"/>
</dbReference>
<feature type="domain" description="Large ribosomal subunit protein uL30 N-terminal eukaryotes" evidence="1">
    <location>
        <begin position="260"/>
        <end position="312"/>
    </location>
</feature>
<dbReference type="GO" id="GO:0003723">
    <property type="term" value="F:RNA binding"/>
    <property type="evidence" value="ECO:0007669"/>
    <property type="project" value="TreeGrafter"/>
</dbReference>
<dbReference type="PANTHER" id="PTHR11524">
    <property type="entry name" value="60S RIBOSOMAL PROTEIN L7"/>
    <property type="match status" value="1"/>
</dbReference>
<sequence length="335" mass="37758">MFLFDHFSICFLFSLNPLLCCNILVSLILHVCTCADIQLIRVNSPPLSPFISNPENHRLDLQASDRSSQPRRTFTSSLPPSAAFNDVSINVFVLFCPSQEDCRLSLQVTAQPYSSLFLYFRYTFPPLLFSSTSFQCSSSGFTALPPLFLSSRSFLTIIATTARWSLLHHLPKMVTVDITAALRIVYHLQTLEILGPLKTWALGGRPGCPPSGPALHIIYLLQRFIIPDSLDPYANIDIGRPQLATVINCSFIISVNGVVTKNQEAEALKKKNDANRKLIFNRAKKYSEEYEAQQKELIQLKRKAQLKGEFYVSCEAKMLFIIRIRGYALLQTVND</sequence>
<dbReference type="InterPro" id="IPR039699">
    <property type="entry name" value="Ribosomal_uL30"/>
</dbReference>